<dbReference type="Pfam" id="PF04402">
    <property type="entry name" value="SIMPL"/>
    <property type="match status" value="1"/>
</dbReference>
<dbReference type="RefSeq" id="WP_008528292.1">
    <property type="nucleotide sequence ID" value="NC_021921.1"/>
</dbReference>
<reference evidence="1 2" key="2">
    <citation type="journal article" date="2013" name="PLoS ONE">
        <title>INDIGO - INtegrated Data Warehouse of MIcrobial GenOmes with Examples from the Red Sea Extremophiles.</title>
        <authorList>
            <person name="Alam I."/>
            <person name="Antunes A."/>
            <person name="Kamau A.A."/>
            <person name="Ba Alawi W."/>
            <person name="Kalkatawi M."/>
            <person name="Stingl U."/>
            <person name="Bajic V.B."/>
        </authorList>
    </citation>
    <scope>NUCLEOTIDE SEQUENCE [LARGE SCALE GENOMIC DNA]</scope>
    <source>
        <strain evidence="1 2">SARL4B</strain>
    </source>
</reference>
<dbReference type="PANTHER" id="PTHR34387">
    <property type="entry name" value="SLR1258 PROTEIN"/>
    <property type="match status" value="1"/>
</dbReference>
<dbReference type="STRING" id="1033806.HTIA_1078"/>
<dbReference type="eggNOG" id="arCOG04715">
    <property type="taxonomic scope" value="Archaea"/>
</dbReference>
<dbReference type="GeneID" id="23800362"/>
<dbReference type="Proteomes" id="UP000003861">
    <property type="component" value="Unassembled WGS sequence"/>
</dbReference>
<accession>U2DG30</accession>
<evidence type="ECO:0000313" key="1">
    <source>
        <dbReference type="EMBL" id="ERJ04972.1"/>
    </source>
</evidence>
<dbReference type="InterPro" id="IPR052022">
    <property type="entry name" value="26kDa_periplasmic_antigen"/>
</dbReference>
<dbReference type="InterPro" id="IPR007497">
    <property type="entry name" value="SIMPL/DUF541"/>
</dbReference>
<sequence length="246" mass="25672">MQINRSTLLVSAVAVLLLAAVGAATAVTPTAQSDQPAKQIDVAASAEVSAQPDQALVRLGVVATAEDVQTARDRVAENVSAVRSALDELNVSTEQIETAYYDIGEVHERPETEGASEFRAVHTLEVTLNDTDRVGEIIDGAVDSGANRVDGVSFTLSAEKRHELRQDALEKAMDRARTDGDTLANSSDLRVVSASSISASDASVTPYRVEQTMLEAAGDAAASTTVESGPVDVSASVQVVYNATSA</sequence>
<proteinExistence type="predicted"/>
<dbReference type="Gene3D" id="3.30.70.2970">
    <property type="entry name" value="Protein of unknown function (DUF541), domain 2"/>
    <property type="match status" value="1"/>
</dbReference>
<dbReference type="OrthoDB" id="12132at2157"/>
<evidence type="ECO:0008006" key="3">
    <source>
        <dbReference type="Google" id="ProtNLM"/>
    </source>
</evidence>
<name>U2DG30_9EURY</name>
<evidence type="ECO:0000313" key="2">
    <source>
        <dbReference type="Proteomes" id="UP000003861"/>
    </source>
</evidence>
<protein>
    <recommendedName>
        <fullName evidence="3">SIMPL domain-containing protein</fullName>
    </recommendedName>
</protein>
<dbReference type="AlphaFoldDB" id="U2DG30"/>
<comment type="caution">
    <text evidence="1">The sequence shown here is derived from an EMBL/GenBank/DDBJ whole genome shotgun (WGS) entry which is preliminary data.</text>
</comment>
<reference evidence="1 2" key="1">
    <citation type="journal article" date="2011" name="J. Bacteriol.">
        <title>Genome sequence of Halorhabdus tiamatea, the first archaeon isolated from a deep-sea anoxic brine lake.</title>
        <authorList>
            <person name="Antunes A."/>
            <person name="Alam I."/>
            <person name="Bajic V.B."/>
            <person name="Stingl U."/>
        </authorList>
    </citation>
    <scope>NUCLEOTIDE SEQUENCE [LARGE SCALE GENOMIC DNA]</scope>
    <source>
        <strain evidence="1 2">SARL4B</strain>
    </source>
</reference>
<gene>
    <name evidence="1" type="ORF">HLRTI_003032</name>
</gene>
<dbReference type="EMBL" id="AFNT02000048">
    <property type="protein sequence ID" value="ERJ04972.1"/>
    <property type="molecule type" value="Genomic_DNA"/>
</dbReference>
<dbReference type="GO" id="GO:0006974">
    <property type="term" value="P:DNA damage response"/>
    <property type="evidence" value="ECO:0007669"/>
    <property type="project" value="TreeGrafter"/>
</dbReference>
<dbReference type="Gene3D" id="3.30.110.170">
    <property type="entry name" value="Protein of unknown function (DUF541), domain 1"/>
    <property type="match status" value="1"/>
</dbReference>
<dbReference type="PANTHER" id="PTHR34387:SF2">
    <property type="entry name" value="SLR1258 PROTEIN"/>
    <property type="match status" value="1"/>
</dbReference>
<organism evidence="1 2">
    <name type="scientific">Halorhabdus tiamatea SARL4B</name>
    <dbReference type="NCBI Taxonomy" id="1033806"/>
    <lineage>
        <taxon>Archaea</taxon>
        <taxon>Methanobacteriati</taxon>
        <taxon>Methanobacteriota</taxon>
        <taxon>Stenosarchaea group</taxon>
        <taxon>Halobacteria</taxon>
        <taxon>Halobacteriales</taxon>
        <taxon>Haloarculaceae</taxon>
        <taxon>Halorhabdus</taxon>
    </lineage>
</organism>